<feature type="transmembrane region" description="Helical" evidence="7">
    <location>
        <begin position="77"/>
        <end position="98"/>
    </location>
</feature>
<dbReference type="RefSeq" id="WP_343906013.1">
    <property type="nucleotide sequence ID" value="NZ_BAAAIS010000003.1"/>
</dbReference>
<evidence type="ECO:0000256" key="2">
    <source>
        <dbReference type="ARBA" id="ARBA00007400"/>
    </source>
</evidence>
<sequence>MPALDVIRIVAILGVVAVHVVGGGVEDGSAPLGITAVDMAASAAVPVFLMMAGALNLHPSALRRGPGTFWRQRAVRILPALVVWSALYMLVIGPLAGAEMSVGTAIDQVITGKTFTHLYFLWAIAGLYVIAPVIAAFLHAVPEQEGRRAWGLGLLACAWTALAFAVPYLTRQPSIEGLDSHRPIEPGSLTYWMAFAGYFVIGRAAIVAPVARRWALAALATTPVAIAALTWLYEAGRDDGGSLLVRTLRPDYSSPSVMVYALLLFLALASLTGSWRVGPRAQAWLRALGNATFGVFLVHFAVLVLLRQIPALEGYDLWQMATVWLVTVPVSFVIALVAQRVPGLRLIF</sequence>
<keyword evidence="9" id="KW-0012">Acyltransferase</keyword>
<keyword evidence="6 7" id="KW-0472">Membrane</keyword>
<feature type="transmembrane region" description="Helical" evidence="7">
    <location>
        <begin position="118"/>
        <end position="138"/>
    </location>
</feature>
<evidence type="ECO:0000256" key="7">
    <source>
        <dbReference type="SAM" id="Phobius"/>
    </source>
</evidence>
<keyword evidence="5 7" id="KW-1133">Transmembrane helix</keyword>
<organism evidence="9 10">
    <name type="scientific">Brachybacterium rhamnosum</name>
    <dbReference type="NCBI Taxonomy" id="173361"/>
    <lineage>
        <taxon>Bacteria</taxon>
        <taxon>Bacillati</taxon>
        <taxon>Actinomycetota</taxon>
        <taxon>Actinomycetes</taxon>
        <taxon>Micrococcales</taxon>
        <taxon>Dermabacteraceae</taxon>
        <taxon>Brachybacterium</taxon>
    </lineage>
</organism>
<feature type="transmembrane region" description="Helical" evidence="7">
    <location>
        <begin position="189"/>
        <end position="207"/>
    </location>
</feature>
<feature type="transmembrane region" description="Helical" evidence="7">
    <location>
        <begin position="31"/>
        <end position="57"/>
    </location>
</feature>
<evidence type="ECO:0000256" key="5">
    <source>
        <dbReference type="ARBA" id="ARBA00022989"/>
    </source>
</evidence>
<feature type="transmembrane region" description="Helical" evidence="7">
    <location>
        <begin position="283"/>
        <end position="306"/>
    </location>
</feature>
<dbReference type="GO" id="GO:0016746">
    <property type="term" value="F:acyltransferase activity"/>
    <property type="evidence" value="ECO:0007669"/>
    <property type="project" value="UniProtKB-KW"/>
</dbReference>
<feature type="transmembrane region" description="Helical" evidence="7">
    <location>
        <begin position="214"/>
        <end position="233"/>
    </location>
</feature>
<feature type="transmembrane region" description="Helical" evidence="7">
    <location>
        <begin position="7"/>
        <end position="25"/>
    </location>
</feature>
<evidence type="ECO:0000256" key="4">
    <source>
        <dbReference type="ARBA" id="ARBA00022692"/>
    </source>
</evidence>
<dbReference type="Proteomes" id="UP001597280">
    <property type="component" value="Unassembled WGS sequence"/>
</dbReference>
<feature type="transmembrane region" description="Helical" evidence="7">
    <location>
        <begin position="318"/>
        <end position="338"/>
    </location>
</feature>
<feature type="transmembrane region" description="Helical" evidence="7">
    <location>
        <begin position="150"/>
        <end position="169"/>
    </location>
</feature>
<dbReference type="PANTHER" id="PTHR40074">
    <property type="entry name" value="O-ACETYLTRANSFERASE WECH"/>
    <property type="match status" value="1"/>
</dbReference>
<protein>
    <submittedName>
        <fullName evidence="9">Acyltransferase</fullName>
    </submittedName>
</protein>
<name>A0ABW4Q0B8_9MICO</name>
<feature type="transmembrane region" description="Helical" evidence="7">
    <location>
        <begin position="253"/>
        <end position="271"/>
    </location>
</feature>
<evidence type="ECO:0000313" key="9">
    <source>
        <dbReference type="EMBL" id="MFD1836503.1"/>
    </source>
</evidence>
<reference evidence="10" key="1">
    <citation type="journal article" date="2019" name="Int. J. Syst. Evol. Microbiol.">
        <title>The Global Catalogue of Microorganisms (GCM) 10K type strain sequencing project: providing services to taxonomists for standard genome sequencing and annotation.</title>
        <authorList>
            <consortium name="The Broad Institute Genomics Platform"/>
            <consortium name="The Broad Institute Genome Sequencing Center for Infectious Disease"/>
            <person name="Wu L."/>
            <person name="Ma J."/>
        </authorList>
    </citation>
    <scope>NUCLEOTIDE SEQUENCE [LARGE SCALE GENOMIC DNA]</scope>
    <source>
        <strain evidence="10">JCM 11650</strain>
    </source>
</reference>
<keyword evidence="4 7" id="KW-0812">Transmembrane</keyword>
<keyword evidence="3" id="KW-1003">Cell membrane</keyword>
<accession>A0ABW4Q0B8</accession>
<comment type="caution">
    <text evidence="9">The sequence shown here is derived from an EMBL/GenBank/DDBJ whole genome shotgun (WGS) entry which is preliminary data.</text>
</comment>
<evidence type="ECO:0000259" key="8">
    <source>
        <dbReference type="Pfam" id="PF01757"/>
    </source>
</evidence>
<evidence type="ECO:0000256" key="1">
    <source>
        <dbReference type="ARBA" id="ARBA00004651"/>
    </source>
</evidence>
<evidence type="ECO:0000256" key="6">
    <source>
        <dbReference type="ARBA" id="ARBA00023136"/>
    </source>
</evidence>
<gene>
    <name evidence="9" type="ORF">ACFSDA_15665</name>
</gene>
<dbReference type="EMBL" id="JBHUFL010000003">
    <property type="protein sequence ID" value="MFD1836503.1"/>
    <property type="molecule type" value="Genomic_DNA"/>
</dbReference>
<keyword evidence="10" id="KW-1185">Reference proteome</keyword>
<dbReference type="InterPro" id="IPR002656">
    <property type="entry name" value="Acyl_transf_3_dom"/>
</dbReference>
<dbReference type="PANTHER" id="PTHR40074:SF2">
    <property type="entry name" value="O-ACETYLTRANSFERASE WECH"/>
    <property type="match status" value="1"/>
</dbReference>
<proteinExistence type="inferred from homology"/>
<comment type="subcellular location">
    <subcellularLocation>
        <location evidence="1">Cell membrane</location>
        <topology evidence="1">Multi-pass membrane protein</topology>
    </subcellularLocation>
</comment>
<feature type="domain" description="Acyltransferase 3" evidence="8">
    <location>
        <begin position="3"/>
        <end position="337"/>
    </location>
</feature>
<keyword evidence="9" id="KW-0808">Transferase</keyword>
<dbReference type="Pfam" id="PF01757">
    <property type="entry name" value="Acyl_transf_3"/>
    <property type="match status" value="1"/>
</dbReference>
<evidence type="ECO:0000256" key="3">
    <source>
        <dbReference type="ARBA" id="ARBA00022475"/>
    </source>
</evidence>
<evidence type="ECO:0000313" key="10">
    <source>
        <dbReference type="Proteomes" id="UP001597280"/>
    </source>
</evidence>
<comment type="similarity">
    <text evidence="2">Belongs to the acyltransferase 3 family.</text>
</comment>